<dbReference type="PANTHER" id="PTHR21740:SF8">
    <property type="entry name" value="NCK-ASSOCIATED PROTEIN 5"/>
    <property type="match status" value="1"/>
</dbReference>
<name>A0A8B8IX19_VANTA</name>
<dbReference type="RefSeq" id="XP_026501613.2">
    <property type="nucleotide sequence ID" value="XM_026645828.2"/>
</dbReference>
<feature type="region of interest" description="Disordered" evidence="2">
    <location>
        <begin position="1"/>
        <end position="72"/>
    </location>
</feature>
<sequence length="1411" mass="157106">MFGVFIKRWKPKRTSNNERNESPGTDGSVSPEPPDRPPGKVRQVHPEQKTQVLAYDSSYRKKNKPKSLPLEDNQMYNHLANANVAMSPMYPLTPNICVEGGKIEFIKSPPGSARNSLALASPPQTPLLARRGSREKHERACSDEPEKFDGDKELLEKRIKQLEDQLEEEKRRTQRERMAVTKLQNKLIKREGAARNDAERERRARGDWEARARAAEADASRLAGKLHAAQREIARMEDTVRSLLQYKSRVETLKQEKASLSSALEASAAHYQSQLSALSAENERLRNELTALSTDVHDSDHEKRLDDVAQQVVRALLSQKSVREELGCARARIRELETQNRALSSLLVRQLRPQPRPSPATPHTPLTPHTPRDLQVHLVDVGSCGSLVSFRDSPPPAPPVPQPHPLSHDDKRRHQILADIWTELKGLEVTPANLARALSAVDPTLWAPPTRPATLSLSVPQPAVTCEHATGATREKGTEEENGEAGAESPESGAKDEGYSTMSSDVQADASRQSDHAADRALPDLNEASDETDNQTIVSINPRESRRHARILAEADYIYFPIGVAFAGIRGSYPPSRPVLPFQHVVRSFSDSHLCLKLLTGTTCPTSCLDTPSPSSGVLVLDLKPAPERPLRRPAIASTTSSERVSWGSTLDDRADGSQYDADYVQHWLELDDARSALQQRHRDLADLEYDRAELEDWSLSLSCEDLGDRQSPFAEITTPGQISLSTLPSIREDDALELEEDVGDCLWNDCGFATVEIDECRIADDTENSEKRWEYTGTHSPGGSWSSTSDGPDKRSSTALSEDGDCANVGLDFTRDFYRLVKYESTKSLASNSSKGVTTADPANHLRINDVQTMALQDREQALQNVLNFIAEQQKYCRDREESDSMSSRPVSEIRELPPPYAAADFDEDSVDPRSEISEDRQRPDSFGSFSENDSCDVVPIDRTRVAYCDSVSEPRSTPRFIEREDPYTESEDFYDLSRVENAENEIDDHHLLKVQRKNEINKSIDISNTTDLDQPNSIKDEKSCDIESSRILEHNSALKENTMNIMLNKQTSIDREIEPSLVKSASFQCSGENEVSLVDEVLNACRRTSGVLGTVPEEEESSSPEISSPQMTESNTTSTSTAETVIISNKNEGSHREIRRRCEKSRIPTLMGGKRPPSSPQKVRSKIPVAERSRAGVQSTSNPEPIIVKQENTLSFHEAATSKDVIEELNRMIRQSEGATAAAEIKGEEKQEKSYAQKDNALWAPTGWVHVEKDIDFSDPKARANLLDVMLASSDSSPSSCGSSPAEPPPPYSRLHRLHRSRRQKTGANVCWCSGGAARARAGRAASAAPPPPVHPGPRGLLRALRRARARRRRHLRLPRRPLRRIRILPRRQRLSRIDDSRRDIYFSTSLACDIPVRTATRSSLSDVT</sequence>
<feature type="compositionally biased region" description="Basic and acidic residues" evidence="2">
    <location>
        <begin position="33"/>
        <end position="48"/>
    </location>
</feature>
<feature type="region of interest" description="Disordered" evidence="2">
    <location>
        <begin position="352"/>
        <end position="371"/>
    </location>
</feature>
<feature type="compositionally biased region" description="Low complexity" evidence="2">
    <location>
        <begin position="1275"/>
        <end position="1287"/>
    </location>
</feature>
<feature type="compositionally biased region" description="Pro residues" evidence="2">
    <location>
        <begin position="393"/>
        <end position="404"/>
    </location>
</feature>
<feature type="region of interest" description="Disordered" evidence="2">
    <location>
        <begin position="1150"/>
        <end position="1182"/>
    </location>
</feature>
<feature type="region of interest" description="Disordered" evidence="2">
    <location>
        <begin position="114"/>
        <end position="148"/>
    </location>
</feature>
<feature type="coiled-coil region" evidence="1">
    <location>
        <begin position="152"/>
        <end position="186"/>
    </location>
</feature>
<feature type="compositionally biased region" description="Low complexity" evidence="2">
    <location>
        <begin position="1105"/>
        <end position="1124"/>
    </location>
</feature>
<gene>
    <name evidence="4" type="primary">LOC113404794</name>
</gene>
<keyword evidence="3" id="KW-1185">Reference proteome</keyword>
<feature type="compositionally biased region" description="Basic and acidic residues" evidence="2">
    <location>
        <begin position="135"/>
        <end position="148"/>
    </location>
</feature>
<evidence type="ECO:0000256" key="1">
    <source>
        <dbReference type="SAM" id="Coils"/>
    </source>
</evidence>
<feature type="region of interest" description="Disordered" evidence="2">
    <location>
        <begin position="1275"/>
        <end position="1296"/>
    </location>
</feature>
<feature type="region of interest" description="Disordered" evidence="2">
    <location>
        <begin position="881"/>
        <end position="935"/>
    </location>
</feature>
<reference evidence="4" key="1">
    <citation type="submission" date="2025-08" db="UniProtKB">
        <authorList>
            <consortium name="RefSeq"/>
        </authorList>
    </citation>
    <scope>IDENTIFICATION</scope>
    <source>
        <tissue evidence="4">Whole body</tissue>
    </source>
</reference>
<organism evidence="3 4">
    <name type="scientific">Vanessa tameamea</name>
    <name type="common">Kamehameha butterfly</name>
    <dbReference type="NCBI Taxonomy" id="334116"/>
    <lineage>
        <taxon>Eukaryota</taxon>
        <taxon>Metazoa</taxon>
        <taxon>Ecdysozoa</taxon>
        <taxon>Arthropoda</taxon>
        <taxon>Hexapoda</taxon>
        <taxon>Insecta</taxon>
        <taxon>Pterygota</taxon>
        <taxon>Neoptera</taxon>
        <taxon>Endopterygota</taxon>
        <taxon>Lepidoptera</taxon>
        <taxon>Glossata</taxon>
        <taxon>Ditrysia</taxon>
        <taxon>Papilionoidea</taxon>
        <taxon>Nymphalidae</taxon>
        <taxon>Nymphalinae</taxon>
        <taxon>Vanessa</taxon>
    </lineage>
</organism>
<feature type="coiled-coil region" evidence="1">
    <location>
        <begin position="212"/>
        <end position="295"/>
    </location>
</feature>
<accession>A0A8B8IX19</accession>
<dbReference type="GeneID" id="113404794"/>
<dbReference type="Proteomes" id="UP001652626">
    <property type="component" value="Chromosome 8"/>
</dbReference>
<dbReference type="PANTHER" id="PTHR21740">
    <property type="entry name" value="NCK-ASSOCIATED PROTEIN 5"/>
    <property type="match status" value="1"/>
</dbReference>
<feature type="region of interest" description="Disordered" evidence="2">
    <location>
        <begin position="467"/>
        <end position="517"/>
    </location>
</feature>
<feature type="compositionally biased region" description="Polar residues" evidence="2">
    <location>
        <begin position="778"/>
        <end position="791"/>
    </location>
</feature>
<feature type="region of interest" description="Disordered" evidence="2">
    <location>
        <begin position="1095"/>
        <end position="1124"/>
    </location>
</feature>
<evidence type="ECO:0000313" key="4">
    <source>
        <dbReference type="RefSeq" id="XP_026501613.2"/>
    </source>
</evidence>
<protein>
    <submittedName>
        <fullName evidence="4">Uncharacterized protein LOC113404794 isoform X1</fullName>
    </submittedName>
</protein>
<feature type="compositionally biased region" description="Basic and acidic residues" evidence="2">
    <location>
        <begin position="912"/>
        <end position="925"/>
    </location>
</feature>
<dbReference type="InterPro" id="IPR026163">
    <property type="entry name" value="Nckap5l"/>
</dbReference>
<keyword evidence="1" id="KW-0175">Coiled coil</keyword>
<evidence type="ECO:0000256" key="2">
    <source>
        <dbReference type="SAM" id="MobiDB-lite"/>
    </source>
</evidence>
<evidence type="ECO:0000313" key="3">
    <source>
        <dbReference type="Proteomes" id="UP001652626"/>
    </source>
</evidence>
<feature type="region of interest" description="Disordered" evidence="2">
    <location>
        <begin position="773"/>
        <end position="803"/>
    </location>
</feature>
<feature type="region of interest" description="Disordered" evidence="2">
    <location>
        <begin position="389"/>
        <end position="410"/>
    </location>
</feature>
<proteinExistence type="predicted"/>